<organism evidence="9 10">
    <name type="scientific">Ascochyta lentis</name>
    <dbReference type="NCBI Taxonomy" id="205686"/>
    <lineage>
        <taxon>Eukaryota</taxon>
        <taxon>Fungi</taxon>
        <taxon>Dikarya</taxon>
        <taxon>Ascomycota</taxon>
        <taxon>Pezizomycotina</taxon>
        <taxon>Dothideomycetes</taxon>
        <taxon>Pleosporomycetidae</taxon>
        <taxon>Pleosporales</taxon>
        <taxon>Pleosporineae</taxon>
        <taxon>Didymellaceae</taxon>
        <taxon>Ascochyta</taxon>
    </lineage>
</organism>
<dbReference type="GO" id="GO:0008843">
    <property type="term" value="F:endochitinase activity"/>
    <property type="evidence" value="ECO:0007669"/>
    <property type="project" value="UniProtKB-EC"/>
</dbReference>
<feature type="region of interest" description="Disordered" evidence="5">
    <location>
        <begin position="904"/>
        <end position="925"/>
    </location>
</feature>
<feature type="compositionally biased region" description="Low complexity" evidence="5">
    <location>
        <begin position="1199"/>
        <end position="1209"/>
    </location>
</feature>
<dbReference type="InterPro" id="IPR017853">
    <property type="entry name" value="GH"/>
</dbReference>
<keyword evidence="10" id="KW-1185">Reference proteome</keyword>
<evidence type="ECO:0000256" key="3">
    <source>
        <dbReference type="ARBA" id="ARBA00022669"/>
    </source>
</evidence>
<feature type="disulfide bond" evidence="4">
    <location>
        <begin position="489"/>
        <end position="493"/>
    </location>
</feature>
<comment type="caution">
    <text evidence="9">The sequence shown here is derived from an EMBL/GenBank/DDBJ whole genome shotgun (WGS) entry which is preliminary data.</text>
</comment>
<evidence type="ECO:0000259" key="7">
    <source>
        <dbReference type="PROSITE" id="PS50941"/>
    </source>
</evidence>
<feature type="disulfide bond" evidence="4">
    <location>
        <begin position="471"/>
        <end position="485"/>
    </location>
</feature>
<dbReference type="SUPFAM" id="SSF51445">
    <property type="entry name" value="(Trans)glycosidases"/>
    <property type="match status" value="1"/>
</dbReference>
<protein>
    <recommendedName>
        <fullName evidence="2">chitinase</fullName>
        <ecNumber evidence="2">3.2.1.14</ecNumber>
    </recommendedName>
</protein>
<evidence type="ECO:0000256" key="5">
    <source>
        <dbReference type="SAM" id="MobiDB-lite"/>
    </source>
</evidence>
<evidence type="ECO:0000256" key="6">
    <source>
        <dbReference type="SAM" id="SignalP"/>
    </source>
</evidence>
<dbReference type="InterPro" id="IPR001223">
    <property type="entry name" value="Glyco_hydro18_cat"/>
</dbReference>
<sequence>MSGAMPTRYALWLFVWIISFQTIIVSGQWGPVSHVNGVDTYQATPVQQSPQGIPTLIYNCAKMPAICMNVNRRNPLTPQPGGGFGQLVGGPITLHFDTDGTRKDTRRNFACPGSWNRNHACPETAPAQPHTVPKGSSLNQGSFPARPHGPSRQNKQRGDTGYNTIANAAGQPAGMIWTCDEWPMATTVEGGAGATSYCAPYAQSCVTTVPPVTYVRSEQNFQSDAQSTLRLRVADVNNAGLANGVYRFRFKTLFNPERDDAATAIEYNIDPQTESVNVWLRRELDHEPHPAAIYRVYEGFYDNGTIRKYTRLSDEESAKIRKRALRLKRRQEGEGAPQERLDGESKPSAQQNFETLPRPPPLPIIEIARDFINDQAGVEDGSTYIMRVLESSNATILPNETESTNSTLKTRELVSPAYVLEPLTGRKIFGVSDLSPGFLDFASLPEMEGMAKRQSAKRQCDASTPCPDGSCCNKSGRCGFGKENCADGCQSNCDAKAFCGKDSEGGNSKCPLNVCCSFFGYCGVESEFCLGNGPTQPCQAGMGSCEVKAAPTCGGATSTGRSIGYYQGGNVRDRQCNRISPKDINTKGLTHLNFAFATIDPNTFEVLPANSADPDLYKEFTGLKSSTLQTWIAIGGWDFNDPGPTRTTFSNLARTAARRARFITSLKAFLTKNGFQGVDIDWEYPGAPDRGGIKEDTDNYVALVKEMRASFGTQFGISMAIPSAYWYMRWFKLKEMEPYVDWFGVMSYDLHGPWDAQVLQIGKVVLGHTNVPEIANWTLPLAYEGVNPAKLNLGLAYYARGYTVADQNCNGVGCAWSGTSRPGPCTNFGGVMSLQEIENQIIPQLGVKPNLLEQDMMMELKWGNQWIGYDNMETIAMKKQWANQHCFGGTMVWSVDFYSGSGSGDIPDGGGSDNPESPGGGQNGGGGSVVYIDPSIYNKPDPVVNCIAPCTLILPPLQLSTKTTISFPPYVTSLDVAWSESTGWTSIVQTTTLTIPPVTTTEIEVWAVTITDTRTGTGVDVWSTFSITPSIKPPPFTITNNPNPLTTPGVSHPLVTRTITPPPYPYSYTPPSNSKPTTTTKSSTDPIAAIIFPRPTWKPGKPGPICKSKCGKPCLIFCNHPCLLDCTDGGIDFPDPKNPNPPKKPTSNPKPDPKPSGKPAPPPPRPSDPKGDDPQDEEQEEDDQACALEMGLPLPTYRPTTSTTSVAPKPTAPAPSPSPPPDPPKPNRDTENKKCYDSGALVTRGMMIDAIEAFCDFHEGTVLDASRPDTQRTLSNGDGYGAHCMGELGCFVHIYISVTAINGCKWKMEGSGANQECGRILRRAVDECDQSSTEHKQGGTVDSNCAQWKIDPDAYW</sequence>
<reference evidence="9" key="2">
    <citation type="submission" date="2020-09" db="EMBL/GenBank/DDBJ databases">
        <title>Reference genome assembly for Australian Ascochyta lentis isolate Al4.</title>
        <authorList>
            <person name="Lee R.C."/>
            <person name="Farfan-Caceres L.M."/>
            <person name="Debler J.W."/>
            <person name="Williams A.H."/>
            <person name="Henares B.M."/>
        </authorList>
    </citation>
    <scope>NUCLEOTIDE SEQUENCE</scope>
    <source>
        <strain evidence="9">Al4</strain>
    </source>
</reference>
<comment type="similarity">
    <text evidence="1">Belongs to the glycosyl hydrolase 18 family. Chitinase class V subfamily.</text>
</comment>
<dbReference type="InterPro" id="IPR001002">
    <property type="entry name" value="Chitin-bd_1"/>
</dbReference>
<evidence type="ECO:0000313" key="9">
    <source>
        <dbReference type="EMBL" id="KAF9697559.1"/>
    </source>
</evidence>
<feature type="region of interest" description="Disordered" evidence="5">
    <location>
        <begin position="1061"/>
        <end position="1086"/>
    </location>
</feature>
<accession>A0A8H7J618</accession>
<comment type="caution">
    <text evidence="4">Lacks conserved residue(s) required for the propagation of feature annotation.</text>
</comment>
<dbReference type="InterPro" id="IPR011583">
    <property type="entry name" value="Chitinase_II/V-like_cat"/>
</dbReference>
<dbReference type="GO" id="GO:0008061">
    <property type="term" value="F:chitin binding"/>
    <property type="evidence" value="ECO:0007669"/>
    <property type="project" value="UniProtKB-UniRule"/>
</dbReference>
<dbReference type="Gene3D" id="3.10.50.10">
    <property type="match status" value="1"/>
</dbReference>
<feature type="disulfide bond" evidence="4">
    <location>
        <begin position="510"/>
        <end position="522"/>
    </location>
</feature>
<feature type="domain" description="GH18" evidence="8">
    <location>
        <begin position="560"/>
        <end position="913"/>
    </location>
</feature>
<keyword evidence="3 4" id="KW-0147">Chitin-binding</keyword>
<dbReference type="PROSITE" id="PS00026">
    <property type="entry name" value="CHIT_BIND_I_1"/>
    <property type="match status" value="1"/>
</dbReference>
<reference evidence="9" key="1">
    <citation type="submission" date="2018-12" db="EMBL/GenBank/DDBJ databases">
        <authorList>
            <person name="Syme R.A."/>
            <person name="Farfan-Caceres L."/>
            <person name="Lichtenzveig J."/>
        </authorList>
    </citation>
    <scope>NUCLEOTIDE SEQUENCE</scope>
    <source>
        <strain evidence="9">Al4</strain>
    </source>
</reference>
<dbReference type="PROSITE" id="PS51910">
    <property type="entry name" value="GH18_2"/>
    <property type="match status" value="1"/>
</dbReference>
<feature type="compositionally biased region" description="Low complexity" evidence="5">
    <location>
        <begin position="1066"/>
        <end position="1084"/>
    </location>
</feature>
<dbReference type="Gene3D" id="3.20.20.80">
    <property type="entry name" value="Glycosidases"/>
    <property type="match status" value="1"/>
</dbReference>
<name>A0A8H7J618_9PLEO</name>
<feature type="compositionally biased region" description="Acidic residues" evidence="5">
    <location>
        <begin position="1174"/>
        <end position="1184"/>
    </location>
</feature>
<dbReference type="EC" id="3.2.1.14" evidence="2"/>
<feature type="compositionally biased region" description="Basic and acidic residues" evidence="5">
    <location>
        <begin position="330"/>
        <end position="345"/>
    </location>
</feature>
<feature type="disulfide bond" evidence="4">
    <location>
        <begin position="466"/>
        <end position="478"/>
    </location>
</feature>
<feature type="domain" description="Chitin-binding type-1" evidence="7">
    <location>
        <begin position="496"/>
        <end position="547"/>
    </location>
</feature>
<feature type="region of interest" description="Disordered" evidence="5">
    <location>
        <begin position="325"/>
        <end position="361"/>
    </location>
</feature>
<feature type="domain" description="Chitin-binding type-1" evidence="7">
    <location>
        <begin position="457"/>
        <end position="495"/>
    </location>
</feature>
<dbReference type="EMBL" id="RZGK01000007">
    <property type="protein sequence ID" value="KAF9697559.1"/>
    <property type="molecule type" value="Genomic_DNA"/>
</dbReference>
<dbReference type="InterPro" id="IPR036861">
    <property type="entry name" value="Endochitinase-like_sf"/>
</dbReference>
<feature type="compositionally biased region" description="Pro residues" evidence="5">
    <location>
        <begin position="1136"/>
        <end position="1166"/>
    </location>
</feature>
<feature type="region of interest" description="Disordered" evidence="5">
    <location>
        <begin position="120"/>
        <end position="162"/>
    </location>
</feature>
<evidence type="ECO:0000256" key="4">
    <source>
        <dbReference type="PROSITE-ProRule" id="PRU00261"/>
    </source>
</evidence>
<dbReference type="InterPro" id="IPR029070">
    <property type="entry name" value="Chitinase_insertion_sf"/>
</dbReference>
<evidence type="ECO:0000259" key="8">
    <source>
        <dbReference type="PROSITE" id="PS51910"/>
    </source>
</evidence>
<dbReference type="Pfam" id="PF00187">
    <property type="entry name" value="Chitin_bind_1"/>
    <property type="match status" value="1"/>
</dbReference>
<dbReference type="OrthoDB" id="73875at2759"/>
<feature type="compositionally biased region" description="Basic and acidic residues" evidence="5">
    <location>
        <begin position="1225"/>
        <end position="1234"/>
    </location>
</feature>
<evidence type="ECO:0000313" key="10">
    <source>
        <dbReference type="Proteomes" id="UP000651452"/>
    </source>
</evidence>
<dbReference type="SMART" id="SM00270">
    <property type="entry name" value="ChtBD1"/>
    <property type="match status" value="2"/>
</dbReference>
<dbReference type="SUPFAM" id="SSF57016">
    <property type="entry name" value="Plant lectins/antimicrobial peptides"/>
    <property type="match status" value="1"/>
</dbReference>
<dbReference type="CDD" id="cd00035">
    <property type="entry name" value="ChtBD1"/>
    <property type="match status" value="1"/>
</dbReference>
<dbReference type="PANTHER" id="PTHR11177">
    <property type="entry name" value="CHITINASE"/>
    <property type="match status" value="1"/>
</dbReference>
<evidence type="ECO:0000256" key="2">
    <source>
        <dbReference type="ARBA" id="ARBA00012729"/>
    </source>
</evidence>
<keyword evidence="4" id="KW-1015">Disulfide bond</keyword>
<dbReference type="Proteomes" id="UP000651452">
    <property type="component" value="Unassembled WGS sequence"/>
</dbReference>
<proteinExistence type="inferred from homology"/>
<feature type="disulfide bond" evidence="4">
    <location>
        <begin position="515"/>
        <end position="529"/>
    </location>
</feature>
<dbReference type="PANTHER" id="PTHR11177:SF333">
    <property type="entry name" value="CHITINASE"/>
    <property type="match status" value="1"/>
</dbReference>
<dbReference type="GO" id="GO:0005975">
    <property type="term" value="P:carbohydrate metabolic process"/>
    <property type="evidence" value="ECO:0007669"/>
    <property type="project" value="InterPro"/>
</dbReference>
<dbReference type="SMART" id="SM00636">
    <property type="entry name" value="Glyco_18"/>
    <property type="match status" value="1"/>
</dbReference>
<dbReference type="InterPro" id="IPR050314">
    <property type="entry name" value="Glycosyl_Hydrlase_18"/>
</dbReference>
<dbReference type="InterPro" id="IPR018371">
    <property type="entry name" value="Chitin-binding_1_CS"/>
</dbReference>
<gene>
    <name evidence="9" type="ORF">EKO04_004279</name>
</gene>
<feature type="compositionally biased region" description="Pro residues" evidence="5">
    <location>
        <begin position="1210"/>
        <end position="1224"/>
    </location>
</feature>
<dbReference type="PROSITE" id="PS50941">
    <property type="entry name" value="CHIT_BIND_I_2"/>
    <property type="match status" value="2"/>
</dbReference>
<dbReference type="Pfam" id="PF00704">
    <property type="entry name" value="Glyco_hydro_18"/>
    <property type="match status" value="1"/>
</dbReference>
<evidence type="ECO:0000256" key="1">
    <source>
        <dbReference type="ARBA" id="ARBA00008682"/>
    </source>
</evidence>
<dbReference type="SUPFAM" id="SSF54556">
    <property type="entry name" value="Chitinase insertion domain"/>
    <property type="match status" value="1"/>
</dbReference>
<dbReference type="Gene3D" id="3.30.60.10">
    <property type="entry name" value="Endochitinase-like"/>
    <property type="match status" value="1"/>
</dbReference>
<feature type="chain" id="PRO_5034970682" description="chitinase" evidence="6">
    <location>
        <begin position="28"/>
        <end position="1356"/>
    </location>
</feature>
<feature type="signal peptide" evidence="6">
    <location>
        <begin position="1"/>
        <end position="27"/>
    </location>
</feature>
<feature type="region of interest" description="Disordered" evidence="5">
    <location>
        <begin position="1135"/>
        <end position="1234"/>
    </location>
</feature>
<keyword evidence="6" id="KW-0732">Signal</keyword>